<dbReference type="AlphaFoldDB" id="A0A9Q0S4B1"/>
<keyword evidence="2" id="KW-1185">Reference proteome</keyword>
<name>A0A9Q0S4B1_9DIPT</name>
<protein>
    <submittedName>
        <fullName evidence="1">Uncharacterized protein</fullName>
    </submittedName>
</protein>
<accession>A0A9Q0S4B1</accession>
<gene>
    <name evidence="1" type="ORF">Bhyg_09322</name>
</gene>
<comment type="caution">
    <text evidence="1">The sequence shown here is derived from an EMBL/GenBank/DDBJ whole genome shotgun (WGS) entry which is preliminary data.</text>
</comment>
<dbReference type="Proteomes" id="UP001151699">
    <property type="component" value="Chromosome B"/>
</dbReference>
<proteinExistence type="predicted"/>
<reference evidence="1" key="1">
    <citation type="submission" date="2022-07" db="EMBL/GenBank/DDBJ databases">
        <authorList>
            <person name="Trinca V."/>
            <person name="Uliana J.V.C."/>
            <person name="Torres T.T."/>
            <person name="Ward R.J."/>
            <person name="Monesi N."/>
        </authorList>
    </citation>
    <scope>NUCLEOTIDE SEQUENCE</scope>
    <source>
        <strain evidence="1">HSMRA1968</strain>
        <tissue evidence="1">Whole embryos</tissue>
    </source>
</reference>
<sequence length="218" mass="24114">MPDSFPTWCLAQKIELPNPLRNAARCNKSTARTCGVTLAKSSLTRYKLSLISHGLKIVWHATSLRNLRPVSNLSLINSTLYSIISRSDVTEMLPPTCWMLLVIGEENIRNSSKKRNNLLVEMSSFFSVGALGGNPFSTPVGQRIGSVEVDVLFCLCKLHTVMDEATPMYFIIKNVISVKANKFGNDGKIYSKCSGKSSTTTKSNLKYDSARKQCIRTA</sequence>
<evidence type="ECO:0000313" key="1">
    <source>
        <dbReference type="EMBL" id="KAJ6644354.1"/>
    </source>
</evidence>
<dbReference type="EMBL" id="WJQU01000002">
    <property type="protein sequence ID" value="KAJ6644354.1"/>
    <property type="molecule type" value="Genomic_DNA"/>
</dbReference>
<organism evidence="1 2">
    <name type="scientific">Pseudolycoriella hygida</name>
    <dbReference type="NCBI Taxonomy" id="35572"/>
    <lineage>
        <taxon>Eukaryota</taxon>
        <taxon>Metazoa</taxon>
        <taxon>Ecdysozoa</taxon>
        <taxon>Arthropoda</taxon>
        <taxon>Hexapoda</taxon>
        <taxon>Insecta</taxon>
        <taxon>Pterygota</taxon>
        <taxon>Neoptera</taxon>
        <taxon>Endopterygota</taxon>
        <taxon>Diptera</taxon>
        <taxon>Nematocera</taxon>
        <taxon>Sciaroidea</taxon>
        <taxon>Sciaridae</taxon>
        <taxon>Pseudolycoriella</taxon>
    </lineage>
</organism>
<evidence type="ECO:0000313" key="2">
    <source>
        <dbReference type="Proteomes" id="UP001151699"/>
    </source>
</evidence>